<evidence type="ECO:0000256" key="1">
    <source>
        <dbReference type="SAM" id="MobiDB-lite"/>
    </source>
</evidence>
<protein>
    <recommendedName>
        <fullName evidence="4">Bacteriophage T7-related protein</fullName>
    </recommendedName>
</protein>
<accession>A0AB38RLP2</accession>
<sequence>MTNPEDLTLPGVQGLGRQEDRRDGLSLPAPGDRERERFERFIVRGPGERDCHFWTGSISDDGYGRFWIKRDGRQRVVRPHRYALMLELVRPLEDSEMAIHEVCDNPICVRVSEALGRPHVVLGTQSQNLAGMGAKGRGGGRGQSWHWYGPDRAARVARSRALREALRNGWDADAVQAVLRHTSTATLF</sequence>
<dbReference type="RefSeq" id="WP_231915107.1">
    <property type="nucleotide sequence ID" value="NZ_CP096564.1"/>
</dbReference>
<name>A0AB38RLP2_RHOSG</name>
<geneLocation type="plasmid" evidence="2 3">
    <name>pdjl-6-1</name>
</geneLocation>
<evidence type="ECO:0000313" key="3">
    <source>
        <dbReference type="Proteomes" id="UP000831484"/>
    </source>
</evidence>
<evidence type="ECO:0000313" key="2">
    <source>
        <dbReference type="EMBL" id="UPU46218.1"/>
    </source>
</evidence>
<dbReference type="AlphaFoldDB" id="A0AB38RLP2"/>
<evidence type="ECO:0008006" key="4">
    <source>
        <dbReference type="Google" id="ProtNLM"/>
    </source>
</evidence>
<reference evidence="3" key="1">
    <citation type="journal article" date="2022" name="Environ. Microbiol.">
        <title>Functional analysis, diversity, and distribution of carbendazim hydrolases MheI and CbmA, responsible for the initial step in carbendazim degradation.</title>
        <authorList>
            <person name="Zhang M."/>
            <person name="Bai X."/>
            <person name="Li Q."/>
            <person name="Zhang L."/>
            <person name="Zhu Q."/>
            <person name="Gao S."/>
            <person name="Ke Z."/>
            <person name="Jiang M."/>
            <person name="Hu J."/>
            <person name="Qiu J."/>
            <person name="Hong Q."/>
        </authorList>
    </citation>
    <scope>NUCLEOTIDE SEQUENCE [LARGE SCALE GENOMIC DNA]</scope>
    <source>
        <strain evidence="3">djl-6</strain>
    </source>
</reference>
<proteinExistence type="predicted"/>
<keyword evidence="2" id="KW-0614">Plasmid</keyword>
<dbReference type="EMBL" id="CP096564">
    <property type="protein sequence ID" value="UPU46218.1"/>
    <property type="molecule type" value="Genomic_DNA"/>
</dbReference>
<dbReference type="SUPFAM" id="SSF54060">
    <property type="entry name" value="His-Me finger endonucleases"/>
    <property type="match status" value="1"/>
</dbReference>
<organism evidence="2 3">
    <name type="scientific">Rhodococcus qingshengii JCM 15477</name>
    <dbReference type="NCBI Taxonomy" id="1303681"/>
    <lineage>
        <taxon>Bacteria</taxon>
        <taxon>Bacillati</taxon>
        <taxon>Actinomycetota</taxon>
        <taxon>Actinomycetes</taxon>
        <taxon>Mycobacteriales</taxon>
        <taxon>Nocardiaceae</taxon>
        <taxon>Rhodococcus</taxon>
        <taxon>Rhodococcus erythropolis group</taxon>
    </lineage>
</organism>
<gene>
    <name evidence="2" type="ORF">M0639_29670</name>
</gene>
<keyword evidence="3" id="KW-1185">Reference proteome</keyword>
<dbReference type="InterPro" id="IPR044925">
    <property type="entry name" value="His-Me_finger_sf"/>
</dbReference>
<feature type="region of interest" description="Disordered" evidence="1">
    <location>
        <begin position="1"/>
        <end position="31"/>
    </location>
</feature>
<dbReference type="Proteomes" id="UP000831484">
    <property type="component" value="Plasmid pdjl-6-1"/>
</dbReference>